<dbReference type="SUPFAM" id="SSF46785">
    <property type="entry name" value="Winged helix' DNA-binding domain"/>
    <property type="match status" value="1"/>
</dbReference>
<proteinExistence type="predicted"/>
<feature type="domain" description="HTH iclR-type" evidence="1">
    <location>
        <begin position="15"/>
        <end position="55"/>
    </location>
</feature>
<name>A0AA46NHV2_9GAMM</name>
<dbReference type="InterPro" id="IPR036388">
    <property type="entry name" value="WH-like_DNA-bd_sf"/>
</dbReference>
<dbReference type="GO" id="GO:0006355">
    <property type="term" value="P:regulation of DNA-templated transcription"/>
    <property type="evidence" value="ECO:0007669"/>
    <property type="project" value="InterPro"/>
</dbReference>
<sequence length="79" mass="9060">MSNYVEIFDNIIFALSQFAEADKALNSAEVEHKLGVSKRTAQRLCKSLSESGWLYFKRVGHDKLYFASEKTKRLFGDKP</sequence>
<protein>
    <submittedName>
        <fullName evidence="2">Helix-turn-helix domain-containing protein</fullName>
    </submittedName>
</protein>
<evidence type="ECO:0000259" key="1">
    <source>
        <dbReference type="Pfam" id="PF09339"/>
    </source>
</evidence>
<gene>
    <name evidence="2" type="ORF">LSO60_05730</name>
</gene>
<dbReference type="AlphaFoldDB" id="A0AA46NHV2"/>
<accession>A0AA46NHV2</accession>
<dbReference type="InterPro" id="IPR036390">
    <property type="entry name" value="WH_DNA-bd_sf"/>
</dbReference>
<reference evidence="2" key="1">
    <citation type="journal article" date="2022" name="J Glob Antimicrob Resist">
        <title>Comparative analysis of IMP-4- and OXA-58-containing plasmids of three carbapenemase-producing Acinetobacter ursingii strains in the Netherlands.</title>
        <authorList>
            <person name="Hendrickx A.P.A."/>
            <person name="Schade R.P."/>
            <person name="Landman F."/>
            <person name="Bosch T."/>
            <person name="Schouls L.M."/>
            <person name="van Dijk K."/>
        </authorList>
    </citation>
    <scope>NUCLEOTIDE SEQUENCE</scope>
    <source>
        <strain evidence="2">RIVM_C010559</strain>
    </source>
</reference>
<dbReference type="InterPro" id="IPR005471">
    <property type="entry name" value="Tscrpt_reg_IclR_N"/>
</dbReference>
<dbReference type="Gene3D" id="1.10.10.10">
    <property type="entry name" value="Winged helix-like DNA-binding domain superfamily/Winged helix DNA-binding domain"/>
    <property type="match status" value="1"/>
</dbReference>
<dbReference type="RefSeq" id="WP_263513082.1">
    <property type="nucleotide sequence ID" value="NZ_CP089051.1"/>
</dbReference>
<organism evidence="2 3">
    <name type="scientific">Acinetobacter ursingii</name>
    <dbReference type="NCBI Taxonomy" id="108980"/>
    <lineage>
        <taxon>Bacteria</taxon>
        <taxon>Pseudomonadati</taxon>
        <taxon>Pseudomonadota</taxon>
        <taxon>Gammaproteobacteria</taxon>
        <taxon>Moraxellales</taxon>
        <taxon>Moraxellaceae</taxon>
        <taxon>Acinetobacter</taxon>
    </lineage>
</organism>
<evidence type="ECO:0000313" key="3">
    <source>
        <dbReference type="Proteomes" id="UP001164064"/>
    </source>
</evidence>
<evidence type="ECO:0000313" key="2">
    <source>
        <dbReference type="EMBL" id="UYF72760.1"/>
    </source>
</evidence>
<dbReference type="Proteomes" id="UP001164064">
    <property type="component" value="Chromosome"/>
</dbReference>
<dbReference type="EMBL" id="CP089051">
    <property type="protein sequence ID" value="UYF72760.1"/>
    <property type="molecule type" value="Genomic_DNA"/>
</dbReference>
<dbReference type="GO" id="GO:0003677">
    <property type="term" value="F:DNA binding"/>
    <property type="evidence" value="ECO:0007669"/>
    <property type="project" value="InterPro"/>
</dbReference>
<dbReference type="Pfam" id="PF09339">
    <property type="entry name" value="HTH_IclR"/>
    <property type="match status" value="1"/>
</dbReference>